<dbReference type="Gene3D" id="6.10.280.50">
    <property type="match status" value="1"/>
</dbReference>
<proteinExistence type="predicted"/>
<dbReference type="InterPro" id="IPR038444">
    <property type="entry name" value="DUF465_sf"/>
</dbReference>
<dbReference type="InterPro" id="IPR007420">
    <property type="entry name" value="DUF465"/>
</dbReference>
<reference evidence="1" key="1">
    <citation type="submission" date="2018-06" db="EMBL/GenBank/DDBJ databases">
        <authorList>
            <person name="Zhirakovskaya E."/>
        </authorList>
    </citation>
    <scope>NUCLEOTIDE SEQUENCE</scope>
</reference>
<dbReference type="Pfam" id="PF04325">
    <property type="entry name" value="DUF465"/>
    <property type="match status" value="1"/>
</dbReference>
<sequence length="70" mass="8507">MQIDPQDQAKIQHQIFELINEHRDLDEIIIKLTEAQIVDQMKITRLKKRKLRLKEKIHYYENLLIPDIEA</sequence>
<evidence type="ECO:0008006" key="2">
    <source>
        <dbReference type="Google" id="ProtNLM"/>
    </source>
</evidence>
<protein>
    <recommendedName>
        <fullName evidence="2">DUF465 domain-containing protein</fullName>
    </recommendedName>
</protein>
<dbReference type="AlphaFoldDB" id="A0A3B0ZXP0"/>
<dbReference type="EMBL" id="UOFT01000023">
    <property type="protein sequence ID" value="VAW92212.1"/>
    <property type="molecule type" value="Genomic_DNA"/>
</dbReference>
<name>A0A3B0ZXP0_9ZZZZ</name>
<gene>
    <name evidence="1" type="ORF">MNBD_GAMMA23-251</name>
</gene>
<organism evidence="1">
    <name type="scientific">hydrothermal vent metagenome</name>
    <dbReference type="NCBI Taxonomy" id="652676"/>
    <lineage>
        <taxon>unclassified sequences</taxon>
        <taxon>metagenomes</taxon>
        <taxon>ecological metagenomes</taxon>
    </lineage>
</organism>
<evidence type="ECO:0000313" key="1">
    <source>
        <dbReference type="EMBL" id="VAW92212.1"/>
    </source>
</evidence>
<accession>A0A3B0ZXP0</accession>